<feature type="active site" description="Nucleophile" evidence="8">
    <location>
        <position position="76"/>
    </location>
</feature>
<accession>A0A9W7ZVE3</accession>
<dbReference type="PANTHER" id="PTHR32194:SF3">
    <property type="entry name" value="PROTEASOME SUBUNIT BETA"/>
    <property type="match status" value="1"/>
</dbReference>
<evidence type="ECO:0000256" key="2">
    <source>
        <dbReference type="ARBA" id="ARBA00022490"/>
    </source>
</evidence>
<name>A0A9W7ZVE3_9FUNG</name>
<evidence type="ECO:0000256" key="4">
    <source>
        <dbReference type="ARBA" id="ARBA00022698"/>
    </source>
</evidence>
<dbReference type="GO" id="GO:0004298">
    <property type="term" value="F:threonine-type endopeptidase activity"/>
    <property type="evidence" value="ECO:0007669"/>
    <property type="project" value="UniProtKB-KW"/>
</dbReference>
<dbReference type="InterPro" id="IPR016050">
    <property type="entry name" value="Proteasome_bsu_CS"/>
</dbReference>
<comment type="subcellular location">
    <subcellularLocation>
        <location evidence="9">Cytoplasm</location>
    </subcellularLocation>
    <subcellularLocation>
        <location evidence="9">Nucleus</location>
    </subcellularLocation>
</comment>
<evidence type="ECO:0000256" key="1">
    <source>
        <dbReference type="ARBA" id="ARBA00001198"/>
    </source>
</evidence>
<dbReference type="InterPro" id="IPR000243">
    <property type="entry name" value="Pept_T1A_subB"/>
</dbReference>
<keyword evidence="9" id="KW-0539">Nucleus</keyword>
<evidence type="ECO:0000256" key="9">
    <source>
        <dbReference type="RuleBase" id="RU004203"/>
    </source>
</evidence>
<dbReference type="GO" id="GO:0005737">
    <property type="term" value="C:cytoplasm"/>
    <property type="evidence" value="ECO:0007669"/>
    <property type="project" value="UniProtKB-SubCell"/>
</dbReference>
<protein>
    <recommendedName>
        <fullName evidence="9">Proteasome subunit beta</fullName>
    </recommendedName>
</protein>
<dbReference type="PANTHER" id="PTHR32194">
    <property type="entry name" value="METALLOPROTEASE TLDD"/>
    <property type="match status" value="1"/>
</dbReference>
<keyword evidence="3" id="KW-0645">Protease</keyword>
<dbReference type="PROSITE" id="PS51476">
    <property type="entry name" value="PROTEASOME_BETA_2"/>
    <property type="match status" value="1"/>
</dbReference>
<evidence type="ECO:0000256" key="8">
    <source>
        <dbReference type="PIRSR" id="PIRSR600243-1"/>
    </source>
</evidence>
<dbReference type="GO" id="GO:0005634">
    <property type="term" value="C:nucleus"/>
    <property type="evidence" value="ECO:0007669"/>
    <property type="project" value="UniProtKB-SubCell"/>
</dbReference>
<evidence type="ECO:0000313" key="11">
    <source>
        <dbReference type="Proteomes" id="UP001150538"/>
    </source>
</evidence>
<evidence type="ECO:0000256" key="7">
    <source>
        <dbReference type="ARBA" id="ARBA00023145"/>
    </source>
</evidence>
<comment type="caution">
    <text evidence="10">The sequence shown here is derived from an EMBL/GenBank/DDBJ whole genome shotgun (WGS) entry which is preliminary data.</text>
</comment>
<comment type="catalytic activity">
    <reaction evidence="1">
        <text>Cleavage of peptide bonds with very broad specificity.</text>
        <dbReference type="EC" id="3.4.25.1"/>
    </reaction>
</comment>
<evidence type="ECO:0000256" key="5">
    <source>
        <dbReference type="ARBA" id="ARBA00022801"/>
    </source>
</evidence>
<comment type="subunit">
    <text evidence="9">Component of the proteasome complex.</text>
</comment>
<keyword evidence="7" id="KW-0865">Zymogen</keyword>
<dbReference type="OrthoDB" id="37597at2759"/>
<keyword evidence="4" id="KW-0888">Threonine protease</keyword>
<dbReference type="Pfam" id="PF00227">
    <property type="entry name" value="Proteasome"/>
    <property type="match status" value="1"/>
</dbReference>
<dbReference type="GO" id="GO:0019774">
    <property type="term" value="C:proteasome core complex, beta-subunit complex"/>
    <property type="evidence" value="ECO:0007669"/>
    <property type="project" value="UniProtKB-ARBA"/>
</dbReference>
<gene>
    <name evidence="10" type="primary">PRE2</name>
    <name evidence="10" type="ORF">H4219_005039</name>
</gene>
<dbReference type="GO" id="GO:0051603">
    <property type="term" value="P:proteolysis involved in protein catabolic process"/>
    <property type="evidence" value="ECO:0007669"/>
    <property type="project" value="InterPro"/>
</dbReference>
<dbReference type="InterPro" id="IPR023333">
    <property type="entry name" value="Proteasome_suB-type"/>
</dbReference>
<dbReference type="Gene3D" id="3.60.20.10">
    <property type="entry name" value="Glutamine Phosphoribosylpyrophosphate, subunit 1, domain 1"/>
    <property type="match status" value="1"/>
</dbReference>
<dbReference type="Proteomes" id="UP001150538">
    <property type="component" value="Unassembled WGS sequence"/>
</dbReference>
<sequence length="300" mass="33216">MNDFKQQFLGDTLTKTLFSETEASATTNGLGSTGSGFETTAHKFALAPLQKPVEFAKTHIDNTSETQARIQAAHGTTTLAFKFQHGVIVCTDSRATMGNVIASQTVKKVIEINEFLLGTMAGGAADCSFWERELGRQCKLYALRNKKRITVAGASKILRNMVLNYKGMGLSMGTMICGWDEDTTDPALFYVDSDGQRLENHLFSVGSGSTFAYSVLDAGYHYNMEVEEAKELARRAIYHATYRDAFSGGYVRMYHIKQDGWVAFDLQDVGELDIHYYPERKGVPDNQVQEEIIRPAGVSV</sequence>
<dbReference type="PROSITE" id="PS00854">
    <property type="entry name" value="PROTEASOME_BETA_1"/>
    <property type="match status" value="1"/>
</dbReference>
<evidence type="ECO:0000313" key="10">
    <source>
        <dbReference type="EMBL" id="KAJ1913838.1"/>
    </source>
</evidence>
<dbReference type="EMBL" id="JANBPU010000235">
    <property type="protein sequence ID" value="KAJ1913838.1"/>
    <property type="molecule type" value="Genomic_DNA"/>
</dbReference>
<keyword evidence="2 9" id="KW-0963">Cytoplasm</keyword>
<keyword evidence="5 10" id="KW-0378">Hydrolase</keyword>
<reference evidence="10" key="1">
    <citation type="submission" date="2022-07" db="EMBL/GenBank/DDBJ databases">
        <title>Phylogenomic reconstructions and comparative analyses of Kickxellomycotina fungi.</title>
        <authorList>
            <person name="Reynolds N.K."/>
            <person name="Stajich J.E."/>
            <person name="Barry K."/>
            <person name="Grigoriev I.V."/>
            <person name="Crous P."/>
            <person name="Smith M.E."/>
        </authorList>
    </citation>
    <scope>NUCLEOTIDE SEQUENCE</scope>
    <source>
        <strain evidence="10">NBRC 100468</strain>
    </source>
</reference>
<dbReference type="SUPFAM" id="SSF56235">
    <property type="entry name" value="N-terminal nucleophile aminohydrolases (Ntn hydrolases)"/>
    <property type="match status" value="1"/>
</dbReference>
<keyword evidence="11" id="KW-1185">Reference proteome</keyword>
<dbReference type="InterPro" id="IPR029055">
    <property type="entry name" value="Ntn_hydrolases_N"/>
</dbReference>
<dbReference type="InterPro" id="IPR001353">
    <property type="entry name" value="Proteasome_sua/b"/>
</dbReference>
<dbReference type="PRINTS" id="PR00141">
    <property type="entry name" value="PROTEASOME"/>
</dbReference>
<dbReference type="CDD" id="cd03761">
    <property type="entry name" value="proteasome_beta_type_5"/>
    <property type="match status" value="1"/>
</dbReference>
<evidence type="ECO:0000256" key="3">
    <source>
        <dbReference type="ARBA" id="ARBA00022670"/>
    </source>
</evidence>
<comment type="similarity">
    <text evidence="9">Belongs to the peptidase T1B family.</text>
</comment>
<comment type="function">
    <text evidence="9">Component of the proteasome, a multicatalytic proteinase complex which is characterized by its ability to cleave peptides with Arg, Phe, Tyr, Leu, and Glu adjacent to the leaving group at neutral or slightly basic pH. The proteasome has an ATP-dependent proteolytic activity.</text>
</comment>
<dbReference type="AlphaFoldDB" id="A0A9W7ZVE3"/>
<evidence type="ECO:0000256" key="6">
    <source>
        <dbReference type="ARBA" id="ARBA00022942"/>
    </source>
</evidence>
<organism evidence="10 11">
    <name type="scientific">Mycoemilia scoparia</name>
    <dbReference type="NCBI Taxonomy" id="417184"/>
    <lineage>
        <taxon>Eukaryota</taxon>
        <taxon>Fungi</taxon>
        <taxon>Fungi incertae sedis</taxon>
        <taxon>Zoopagomycota</taxon>
        <taxon>Kickxellomycotina</taxon>
        <taxon>Kickxellomycetes</taxon>
        <taxon>Kickxellales</taxon>
        <taxon>Kickxellaceae</taxon>
        <taxon>Mycoemilia</taxon>
    </lineage>
</organism>
<keyword evidence="6 9" id="KW-0647">Proteasome</keyword>
<proteinExistence type="inferred from homology"/>